<sequence length="457" mass="48456">MKKTGKLFNNIGLKILAVVFSVLLWLVSVNINDPVDTKVYRNVPVELENTSLLTDEGMTWEVLDDTDRVTVTVRANRSVLENIGSADVTATADFSELSFTNTVPIRLSTSRAAGNQVEISSNIDMVRLEVEELMERQLVIEIDQIGTPADGYIVSGVLTTDGNALRISGPESLISQVDRAAVEANVDGLTENINITEPIRLYDADGNEIRNSRITKSVSTSNVSISILQTKEIPVTASAAGEPAAGYEATGEISCAPDRITVAGRSGALANLEEIRIPAEELDLTGATQDVVELIDIREYLPDGVSLTNTSEDGFNGRVAVTVKVEPLVDMTRQLNQTRIQILNVPAGYQASLAPGETVSIRMRGLQRDLDQIDVAQLVGSIDVAAWMQENALTTLSEGEAEMEVTVSLPDTVTQVGTVTATVNILADSTASHGTAGEAAASAAAEDGAGTTASANG</sequence>
<dbReference type="PANTHER" id="PTHR37804">
    <property type="entry name" value="CDAA REGULATORY PROTEIN CDAR"/>
    <property type="match status" value="1"/>
</dbReference>
<dbReference type="AlphaFoldDB" id="A0A9D2NFB4"/>
<reference evidence="3" key="2">
    <citation type="submission" date="2021-04" db="EMBL/GenBank/DDBJ databases">
        <authorList>
            <person name="Gilroy R."/>
        </authorList>
    </citation>
    <scope>NUCLEOTIDE SEQUENCE</scope>
    <source>
        <strain evidence="3">USAMLcec2-132</strain>
    </source>
</reference>
<proteinExistence type="predicted"/>
<evidence type="ECO:0008006" key="5">
    <source>
        <dbReference type="Google" id="ProtNLM"/>
    </source>
</evidence>
<dbReference type="InterPro" id="IPR053154">
    <property type="entry name" value="c-di-AMP_regulator"/>
</dbReference>
<dbReference type="Pfam" id="PF07949">
    <property type="entry name" value="YbbR"/>
    <property type="match status" value="3"/>
</dbReference>
<evidence type="ECO:0000313" key="4">
    <source>
        <dbReference type="Proteomes" id="UP000823891"/>
    </source>
</evidence>
<feature type="transmembrane region" description="Helical" evidence="2">
    <location>
        <begin position="7"/>
        <end position="27"/>
    </location>
</feature>
<organism evidence="3 4">
    <name type="scientific">Candidatus Eisenbergiella merdavium</name>
    <dbReference type="NCBI Taxonomy" id="2838551"/>
    <lineage>
        <taxon>Bacteria</taxon>
        <taxon>Bacillati</taxon>
        <taxon>Bacillota</taxon>
        <taxon>Clostridia</taxon>
        <taxon>Lachnospirales</taxon>
        <taxon>Lachnospiraceae</taxon>
        <taxon>Eisenbergiella</taxon>
    </lineage>
</organism>
<protein>
    <recommendedName>
        <fullName evidence="5">YbbR domain-containing protein</fullName>
    </recommendedName>
</protein>
<feature type="region of interest" description="Disordered" evidence="1">
    <location>
        <begin position="438"/>
        <end position="457"/>
    </location>
</feature>
<dbReference type="Gene3D" id="2.170.120.30">
    <property type="match status" value="2"/>
</dbReference>
<dbReference type="PANTHER" id="PTHR37804:SF1">
    <property type="entry name" value="CDAA REGULATORY PROTEIN CDAR"/>
    <property type="match status" value="1"/>
</dbReference>
<gene>
    <name evidence="3" type="ORF">H9761_04480</name>
</gene>
<keyword evidence="2" id="KW-1133">Transmembrane helix</keyword>
<evidence type="ECO:0000313" key="3">
    <source>
        <dbReference type="EMBL" id="HJC22945.1"/>
    </source>
</evidence>
<dbReference type="Gene3D" id="2.170.120.40">
    <property type="entry name" value="YbbR-like domain"/>
    <property type="match status" value="2"/>
</dbReference>
<name>A0A9D2NFB4_9FIRM</name>
<dbReference type="InterPro" id="IPR012505">
    <property type="entry name" value="YbbR"/>
</dbReference>
<comment type="caution">
    <text evidence="3">The sequence shown here is derived from an EMBL/GenBank/DDBJ whole genome shotgun (WGS) entry which is preliminary data.</text>
</comment>
<reference evidence="3" key="1">
    <citation type="journal article" date="2021" name="PeerJ">
        <title>Extensive microbial diversity within the chicken gut microbiome revealed by metagenomics and culture.</title>
        <authorList>
            <person name="Gilroy R."/>
            <person name="Ravi A."/>
            <person name="Getino M."/>
            <person name="Pursley I."/>
            <person name="Horton D.L."/>
            <person name="Alikhan N.F."/>
            <person name="Baker D."/>
            <person name="Gharbi K."/>
            <person name="Hall N."/>
            <person name="Watson M."/>
            <person name="Adriaenssens E.M."/>
            <person name="Foster-Nyarko E."/>
            <person name="Jarju S."/>
            <person name="Secka A."/>
            <person name="Antonio M."/>
            <person name="Oren A."/>
            <person name="Chaudhuri R.R."/>
            <person name="La Ragione R."/>
            <person name="Hildebrand F."/>
            <person name="Pallen M.J."/>
        </authorList>
    </citation>
    <scope>NUCLEOTIDE SEQUENCE</scope>
    <source>
        <strain evidence="3">USAMLcec2-132</strain>
    </source>
</reference>
<dbReference type="EMBL" id="DWWS01000018">
    <property type="protein sequence ID" value="HJC22945.1"/>
    <property type="molecule type" value="Genomic_DNA"/>
</dbReference>
<evidence type="ECO:0000256" key="1">
    <source>
        <dbReference type="SAM" id="MobiDB-lite"/>
    </source>
</evidence>
<keyword evidence="2" id="KW-0472">Membrane</keyword>
<evidence type="ECO:0000256" key="2">
    <source>
        <dbReference type="SAM" id="Phobius"/>
    </source>
</evidence>
<keyword evidence="2" id="KW-0812">Transmembrane</keyword>
<dbReference type="Proteomes" id="UP000823891">
    <property type="component" value="Unassembled WGS sequence"/>
</dbReference>
<accession>A0A9D2NFB4</accession>